<feature type="signal peptide" evidence="1">
    <location>
        <begin position="1"/>
        <end position="18"/>
    </location>
</feature>
<organism evidence="2 3">
    <name type="scientific">Eucalyptus globulus</name>
    <name type="common">Tasmanian blue gum</name>
    <dbReference type="NCBI Taxonomy" id="34317"/>
    <lineage>
        <taxon>Eukaryota</taxon>
        <taxon>Viridiplantae</taxon>
        <taxon>Streptophyta</taxon>
        <taxon>Embryophyta</taxon>
        <taxon>Tracheophyta</taxon>
        <taxon>Spermatophyta</taxon>
        <taxon>Magnoliopsida</taxon>
        <taxon>eudicotyledons</taxon>
        <taxon>Gunneridae</taxon>
        <taxon>Pentapetalae</taxon>
        <taxon>rosids</taxon>
        <taxon>malvids</taxon>
        <taxon>Myrtales</taxon>
        <taxon>Myrtaceae</taxon>
        <taxon>Myrtoideae</taxon>
        <taxon>Eucalypteae</taxon>
        <taxon>Eucalyptus</taxon>
    </lineage>
</organism>
<evidence type="ECO:0000256" key="1">
    <source>
        <dbReference type="SAM" id="SignalP"/>
    </source>
</evidence>
<sequence length="152" mass="16503">MTLILLVALSLLVQGALGNIMCEQLPAEPCSFSIASNGRWCVLENYKSPADRKMDYECKTSQVAVDIMHEWIETDDCISAYALLLPCFTAKLCSPTSYYNCPNIVDLYFNLALGEEVLSSSVVSGSIGAAPMGSLSSGYHEIGYPPAQVPMY</sequence>
<dbReference type="Pfam" id="PF06521">
    <property type="entry name" value="PAR1"/>
    <property type="match status" value="1"/>
</dbReference>
<name>A0ABD3IWA9_EUCGL</name>
<protein>
    <submittedName>
        <fullName evidence="2">Uncharacterized protein</fullName>
    </submittedName>
</protein>
<evidence type="ECO:0000313" key="3">
    <source>
        <dbReference type="Proteomes" id="UP001634007"/>
    </source>
</evidence>
<dbReference type="PANTHER" id="PTHR33649">
    <property type="entry name" value="PAR1 PROTEIN"/>
    <property type="match status" value="1"/>
</dbReference>
<proteinExistence type="predicted"/>
<dbReference type="AlphaFoldDB" id="A0ABD3IWA9"/>
<dbReference type="InterPro" id="IPR009489">
    <property type="entry name" value="PAR1"/>
</dbReference>
<dbReference type="PANTHER" id="PTHR33649:SF16">
    <property type="entry name" value="PAR1 PROTEIN"/>
    <property type="match status" value="1"/>
</dbReference>
<keyword evidence="1" id="KW-0732">Signal</keyword>
<keyword evidence="3" id="KW-1185">Reference proteome</keyword>
<dbReference type="Proteomes" id="UP001634007">
    <property type="component" value="Unassembled WGS sequence"/>
</dbReference>
<evidence type="ECO:0000313" key="2">
    <source>
        <dbReference type="EMBL" id="KAL3719225.1"/>
    </source>
</evidence>
<dbReference type="EMBL" id="JBJKBG010000010">
    <property type="protein sequence ID" value="KAL3719225.1"/>
    <property type="molecule type" value="Genomic_DNA"/>
</dbReference>
<gene>
    <name evidence="2" type="ORF">ACJRO7_004220</name>
</gene>
<feature type="chain" id="PRO_5044796702" evidence="1">
    <location>
        <begin position="19"/>
        <end position="152"/>
    </location>
</feature>
<reference evidence="2 3" key="1">
    <citation type="submission" date="2024-11" db="EMBL/GenBank/DDBJ databases">
        <title>Chromosome-level genome assembly of Eucalyptus globulus Labill. provides insights into its genome evolution.</title>
        <authorList>
            <person name="Li X."/>
        </authorList>
    </citation>
    <scope>NUCLEOTIDE SEQUENCE [LARGE SCALE GENOMIC DNA]</scope>
    <source>
        <strain evidence="2">CL2024</strain>
        <tissue evidence="2">Fresh tender leaves</tissue>
    </source>
</reference>
<comment type="caution">
    <text evidence="2">The sequence shown here is derived from an EMBL/GenBank/DDBJ whole genome shotgun (WGS) entry which is preliminary data.</text>
</comment>
<accession>A0ABD3IWA9</accession>